<dbReference type="EMBL" id="FITM01000055">
    <property type="protein sequence ID" value="SAY38575.1"/>
    <property type="molecule type" value="Genomic_DNA"/>
</dbReference>
<keyword evidence="13" id="KW-1185">Reference proteome</keyword>
<dbReference type="CDD" id="cd04300">
    <property type="entry name" value="GT35_Glycogen_Phosphorylase"/>
    <property type="match status" value="1"/>
</dbReference>
<dbReference type="InterPro" id="IPR000811">
    <property type="entry name" value="Glyco_trans_35"/>
</dbReference>
<dbReference type="FunFam" id="3.40.50.2000:FF:000149">
    <property type="entry name" value="Glycogen phosphorylase, muscle form"/>
    <property type="match status" value="1"/>
</dbReference>
<evidence type="ECO:0000256" key="11">
    <source>
        <dbReference type="RuleBase" id="RU000587"/>
    </source>
</evidence>
<proteinExistence type="inferred from homology"/>
<keyword evidence="4" id="KW-0321">Glycogen metabolism</keyword>
<dbReference type="GO" id="GO:0005980">
    <property type="term" value="P:glycogen catabolic process"/>
    <property type="evidence" value="ECO:0007669"/>
    <property type="project" value="TreeGrafter"/>
</dbReference>
<dbReference type="FunFam" id="3.40.50.2000:FF:000005">
    <property type="entry name" value="Alpha-1,4 glucan phosphorylase"/>
    <property type="match status" value="1"/>
</dbReference>
<sequence>MPEARRCRLFTVLSKMTNPTPAEFRLPTPGCYADPERSGLRASELFDGMTEHLFFTLGKLAPSATKHDLYMALSYAVRDRLMMRYLVGKQALRETPRKTVAYLSAEFLIGPQLGNNLVMLGIEDAAALALQQFGVQSPDTVLEVEEEPGLGNGGLGRLAACYMESLASLQVPAVGYGIRYEFGIFDQLIRDGWQVEITDKWLKAGWPWELPQPDEACVVGFGGHTESYTDDKGRYHSRWVPAEHAIGIPHDVPVLGYQVNTCNRLRLWRADATESFDFYAFNIGDYYGAVEEKVGSETLSKVLYPNDGTDEGRRLRLKQQHFFVSCSLQDMLRSFEKRQISLEEFPQHWAIQMNDTHPAITVAELMRLLIDEKHLSWDVAWSITSRCLAYTNHTLLPEALEKWNLPLFASLLPRHLEIIYEINRRFLQQVRLRYPGNNQILRTLSIIDEDGDKAVRMAHLATIGAHHVNGVAALHSELVKTNLMPEFSALWPEKFTNVTNGVTPRRWLALANPQLRTLLNEAIGEGWIQDLDQLSKLEAFQDDKSFLERWEQTHLAAKRNLSSIIHRRTGILVDPSSLFDVQVKRIHEYKRQHLNALQVAAQYVRIKEGCADHMPYRTVLFGGKAAPGYYMAKLIIRFINGIADTINSDPDMDGRLRVLFLPDYNVTTGQSIYPASDLSEQISTAGKEASGTGNMKFALNGSLTVGTLDGANLEIRDRVGEDNFFLFGYTATELQSLHHGYRPWDVLTQQPLLQQVVNLVEQGHFSNGDRDMFQPLIHNLTHHDPFFVFADFEDYLRAQEEVSRAWLDRPRWNRMSLLNSARNGFFSSDRSVREYCTHIWKAQPFPVEVKCELPGIT</sequence>
<dbReference type="AlphaFoldDB" id="A0A165B0F4"/>
<dbReference type="GO" id="GO:0005737">
    <property type="term" value="C:cytoplasm"/>
    <property type="evidence" value="ECO:0007669"/>
    <property type="project" value="TreeGrafter"/>
</dbReference>
<gene>
    <name evidence="12" type="ORF">FLM9_471</name>
</gene>
<dbReference type="InterPro" id="IPR035090">
    <property type="entry name" value="Pyridoxal_P_attach_site"/>
</dbReference>
<dbReference type="SUPFAM" id="SSF53756">
    <property type="entry name" value="UDP-Glycosyltransferase/glycogen phosphorylase"/>
    <property type="match status" value="1"/>
</dbReference>
<evidence type="ECO:0000256" key="5">
    <source>
        <dbReference type="ARBA" id="ARBA00022676"/>
    </source>
</evidence>
<comment type="catalytic activity">
    <reaction evidence="1 11">
        <text>[(1-&gt;4)-alpha-D-glucosyl](n) + phosphate = [(1-&gt;4)-alpha-D-glucosyl](n-1) + alpha-D-glucose 1-phosphate</text>
        <dbReference type="Rhea" id="RHEA:41732"/>
        <dbReference type="Rhea" id="RHEA-COMP:9584"/>
        <dbReference type="Rhea" id="RHEA-COMP:9586"/>
        <dbReference type="ChEBI" id="CHEBI:15444"/>
        <dbReference type="ChEBI" id="CHEBI:43474"/>
        <dbReference type="ChEBI" id="CHEBI:58601"/>
        <dbReference type="EC" id="2.4.1.1"/>
    </reaction>
</comment>
<keyword evidence="7 10" id="KW-0663">Pyridoxal phosphate</keyword>
<dbReference type="GO" id="GO:0030170">
    <property type="term" value="F:pyridoxal phosphate binding"/>
    <property type="evidence" value="ECO:0007669"/>
    <property type="project" value="InterPro"/>
</dbReference>
<comment type="function">
    <text evidence="9">Phosphorylase is an important allosteric enzyme in carbohydrate metabolism. Enzymes from different sources differ in their regulatory mechanisms and in their natural substrates. However, all known phosphorylases share catalytic and structural properties.</text>
</comment>
<evidence type="ECO:0000313" key="13">
    <source>
        <dbReference type="Proteomes" id="UP000182631"/>
    </source>
</evidence>
<dbReference type="GO" id="GO:0008184">
    <property type="term" value="F:glycogen phosphorylase activity"/>
    <property type="evidence" value="ECO:0007669"/>
    <property type="project" value="InterPro"/>
</dbReference>
<evidence type="ECO:0000256" key="2">
    <source>
        <dbReference type="ARBA" id="ARBA00001933"/>
    </source>
</evidence>
<evidence type="ECO:0000256" key="10">
    <source>
        <dbReference type="PIRSR" id="PIRSR000460-1"/>
    </source>
</evidence>
<dbReference type="EC" id="2.4.1.1" evidence="11"/>
<evidence type="ECO:0000256" key="7">
    <source>
        <dbReference type="ARBA" id="ARBA00022898"/>
    </source>
</evidence>
<evidence type="ECO:0000256" key="6">
    <source>
        <dbReference type="ARBA" id="ARBA00022679"/>
    </source>
</evidence>
<keyword evidence="6 11" id="KW-0808">Transferase</keyword>
<feature type="modified residue" description="N6-(pyridoxal phosphate)lysine" evidence="10">
    <location>
        <position position="696"/>
    </location>
</feature>
<evidence type="ECO:0000256" key="8">
    <source>
        <dbReference type="ARBA" id="ARBA00023277"/>
    </source>
</evidence>
<keyword evidence="5 11" id="KW-0328">Glycosyltransferase</keyword>
<evidence type="ECO:0000256" key="3">
    <source>
        <dbReference type="ARBA" id="ARBA00006047"/>
    </source>
</evidence>
<comment type="cofactor">
    <cofactor evidence="2 11">
        <name>pyridoxal 5'-phosphate</name>
        <dbReference type="ChEBI" id="CHEBI:597326"/>
    </cofactor>
</comment>
<comment type="function">
    <text evidence="11">Allosteric enzyme that catalyzes the rate-limiting step in glycogen catabolism, the phosphorolytic cleavage of glycogen to produce glucose-1-phosphate, and plays a central role in maintaining cellular and organismal glucose homeostasis.</text>
</comment>
<dbReference type="Proteomes" id="UP000182631">
    <property type="component" value="Unassembled WGS sequence"/>
</dbReference>
<evidence type="ECO:0000256" key="9">
    <source>
        <dbReference type="ARBA" id="ARBA00025174"/>
    </source>
</evidence>
<dbReference type="PIRSF" id="PIRSF000460">
    <property type="entry name" value="Pprylas_GlgP"/>
    <property type="match status" value="1"/>
</dbReference>
<evidence type="ECO:0000313" key="12">
    <source>
        <dbReference type="EMBL" id="SAY38575.1"/>
    </source>
</evidence>
<accession>A0A165B0F4</accession>
<comment type="similarity">
    <text evidence="3 11">Belongs to the glycogen phosphorylase family.</text>
</comment>
<keyword evidence="8 11" id="KW-0119">Carbohydrate metabolism</keyword>
<dbReference type="PROSITE" id="PS00102">
    <property type="entry name" value="PHOSPHORYLASE"/>
    <property type="match status" value="1"/>
</dbReference>
<evidence type="ECO:0000256" key="1">
    <source>
        <dbReference type="ARBA" id="ARBA00001275"/>
    </source>
</evidence>
<dbReference type="NCBIfam" id="TIGR02093">
    <property type="entry name" value="P_ylase"/>
    <property type="match status" value="1"/>
</dbReference>
<organism evidence="12 13">
    <name type="scientific">Candidatus Synechococcus spongiarum</name>
    <dbReference type="NCBI Taxonomy" id="431041"/>
    <lineage>
        <taxon>Bacteria</taxon>
        <taxon>Bacillati</taxon>
        <taxon>Cyanobacteriota</taxon>
        <taxon>Cyanophyceae</taxon>
        <taxon>Synechococcales</taxon>
        <taxon>Synechococcaceae</taxon>
        <taxon>Synechococcus</taxon>
    </lineage>
</organism>
<dbReference type="Gene3D" id="3.40.50.2000">
    <property type="entry name" value="Glycogen Phosphorylase B"/>
    <property type="match status" value="2"/>
</dbReference>
<name>A0A165B0F4_9SYNE</name>
<dbReference type="Pfam" id="PF00343">
    <property type="entry name" value="Phosphorylase"/>
    <property type="match status" value="1"/>
</dbReference>
<dbReference type="PANTHER" id="PTHR11468">
    <property type="entry name" value="GLYCOGEN PHOSPHORYLASE"/>
    <property type="match status" value="1"/>
</dbReference>
<dbReference type="PANTHER" id="PTHR11468:SF3">
    <property type="entry name" value="GLYCOGEN PHOSPHORYLASE, LIVER FORM"/>
    <property type="match status" value="1"/>
</dbReference>
<reference evidence="13" key="1">
    <citation type="submission" date="2016-02" db="EMBL/GenBank/DDBJ databases">
        <authorList>
            <person name="liu f."/>
        </authorList>
    </citation>
    <scope>NUCLEOTIDE SEQUENCE [LARGE SCALE GENOMIC DNA]</scope>
</reference>
<dbReference type="InterPro" id="IPR011833">
    <property type="entry name" value="Glycg_phsphrylas"/>
</dbReference>
<protein>
    <recommendedName>
        <fullName evidence="11">Alpha-1,4 glucan phosphorylase</fullName>
        <ecNumber evidence="11">2.4.1.1</ecNumber>
    </recommendedName>
</protein>
<evidence type="ECO:0000256" key="4">
    <source>
        <dbReference type="ARBA" id="ARBA00022600"/>
    </source>
</evidence>